<reference evidence="2 3" key="1">
    <citation type="journal article" date="2016" name="Nat. Commun.">
        <title>Thousands of microbial genomes shed light on interconnected biogeochemical processes in an aquifer system.</title>
        <authorList>
            <person name="Anantharaman K."/>
            <person name="Brown C.T."/>
            <person name="Hug L.A."/>
            <person name="Sharon I."/>
            <person name="Castelle C.J."/>
            <person name="Probst A.J."/>
            <person name="Thomas B.C."/>
            <person name="Singh A."/>
            <person name="Wilkins M.J."/>
            <person name="Karaoz U."/>
            <person name="Brodie E.L."/>
            <person name="Williams K.H."/>
            <person name="Hubbard S.S."/>
            <person name="Banfield J.F."/>
        </authorList>
    </citation>
    <scope>NUCLEOTIDE SEQUENCE [LARGE SCALE GENOMIC DNA]</scope>
</reference>
<organism evidence="2 3">
    <name type="scientific">Candidatus Azambacteria bacterium RBG_16_47_10</name>
    <dbReference type="NCBI Taxonomy" id="1797292"/>
    <lineage>
        <taxon>Bacteria</taxon>
        <taxon>Candidatus Azamiibacteriota</taxon>
    </lineage>
</organism>
<accession>A0A1F5B0G9</accession>
<dbReference type="SUPFAM" id="SSF53067">
    <property type="entry name" value="Actin-like ATPase domain"/>
    <property type="match status" value="1"/>
</dbReference>
<comment type="similarity">
    <text evidence="1">Belongs to the ROK (NagC/XylR) family.</text>
</comment>
<dbReference type="AlphaFoldDB" id="A0A1F5B0G9"/>
<comment type="caution">
    <text evidence="2">The sequence shown here is derived from an EMBL/GenBank/DDBJ whole genome shotgun (WGS) entry which is preliminary data.</text>
</comment>
<proteinExistence type="inferred from homology"/>
<sequence length="265" mass="28486">MYLLFDIGATNMRIAISRDKETIVDGRIVPTPADFNEGMKVFQKTAHELCGDIPVNVVVGGVPGILNAEKSGLINAPNLEEWEDALLKGSMEEMFHCSVHLENDAALGALGEAVFGAGRGKSIVAYFTVSTGVGGARIVNGKLDESAFGFEPHRQIVDGEHTLGHYISGSGIKKRYGKEAKDIDDPVAWEEAARWLAVGVNNAIALWSPNIFVLGGAVMRSRIPVEKVKSSVEEFGHFPEFPEIVMAELGDASGLYGALAFVRSL</sequence>
<gene>
    <name evidence="2" type="ORF">A2Z10_01255</name>
</gene>
<evidence type="ECO:0000313" key="3">
    <source>
        <dbReference type="Proteomes" id="UP000176639"/>
    </source>
</evidence>
<dbReference type="InterPro" id="IPR043129">
    <property type="entry name" value="ATPase_NBD"/>
</dbReference>
<dbReference type="PANTHER" id="PTHR18964">
    <property type="entry name" value="ROK (REPRESSOR, ORF, KINASE) FAMILY"/>
    <property type="match status" value="1"/>
</dbReference>
<protein>
    <recommendedName>
        <fullName evidence="4">ROK family protein</fullName>
    </recommendedName>
</protein>
<evidence type="ECO:0000256" key="1">
    <source>
        <dbReference type="ARBA" id="ARBA00006479"/>
    </source>
</evidence>
<dbReference type="InterPro" id="IPR000600">
    <property type="entry name" value="ROK"/>
</dbReference>
<dbReference type="Pfam" id="PF00480">
    <property type="entry name" value="ROK"/>
    <property type="match status" value="1"/>
</dbReference>
<name>A0A1F5B0G9_9BACT</name>
<dbReference type="EMBL" id="MEYI01000013">
    <property type="protein sequence ID" value="OGD24115.1"/>
    <property type="molecule type" value="Genomic_DNA"/>
</dbReference>
<evidence type="ECO:0000313" key="2">
    <source>
        <dbReference type="EMBL" id="OGD24115.1"/>
    </source>
</evidence>
<dbReference type="CDD" id="cd23763">
    <property type="entry name" value="ASKHA_ATPase_ROK"/>
    <property type="match status" value="1"/>
</dbReference>
<dbReference type="Gene3D" id="3.30.420.40">
    <property type="match status" value="2"/>
</dbReference>
<dbReference type="PANTHER" id="PTHR18964:SF149">
    <property type="entry name" value="BIFUNCTIONAL UDP-N-ACETYLGLUCOSAMINE 2-EPIMERASE_N-ACETYLMANNOSAMINE KINASE"/>
    <property type="match status" value="1"/>
</dbReference>
<dbReference type="Proteomes" id="UP000176639">
    <property type="component" value="Unassembled WGS sequence"/>
</dbReference>
<evidence type="ECO:0008006" key="4">
    <source>
        <dbReference type="Google" id="ProtNLM"/>
    </source>
</evidence>